<comment type="caution">
    <text evidence="2">The sequence shown here is derived from an EMBL/GenBank/DDBJ whole genome shotgun (WGS) entry which is preliminary data.</text>
</comment>
<dbReference type="Proteomes" id="UP000179797">
    <property type="component" value="Unassembled WGS sequence"/>
</dbReference>
<dbReference type="STRING" id="915059.NH26_03500"/>
<evidence type="ECO:0000313" key="3">
    <source>
        <dbReference type="Proteomes" id="UP000179797"/>
    </source>
</evidence>
<dbReference type="OrthoDB" id="976211at2"/>
<dbReference type="AlphaFoldDB" id="A0A1S1YWV1"/>
<evidence type="ECO:0008006" key="4">
    <source>
        <dbReference type="Google" id="ProtNLM"/>
    </source>
</evidence>
<reference evidence="2 3" key="1">
    <citation type="journal article" date="2012" name="Int. J. Syst. Evol. Microbiol.">
        <title>Flammeovirga pacifica sp. nov., isolated from deep-sea sediment.</title>
        <authorList>
            <person name="Xu H."/>
            <person name="Fu Y."/>
            <person name="Yang N."/>
            <person name="Ding Z."/>
            <person name="Lai Q."/>
            <person name="Zeng R."/>
        </authorList>
    </citation>
    <scope>NUCLEOTIDE SEQUENCE [LARGE SCALE GENOMIC DNA]</scope>
    <source>
        <strain evidence="3">DSM 24597 / LMG 26175 / WPAGA1</strain>
    </source>
</reference>
<feature type="transmembrane region" description="Helical" evidence="1">
    <location>
        <begin position="58"/>
        <end position="87"/>
    </location>
</feature>
<dbReference type="RefSeq" id="WP_044225350.1">
    <property type="nucleotide sequence ID" value="NZ_JRYR02000001.1"/>
</dbReference>
<dbReference type="EMBL" id="JRYR02000001">
    <property type="protein sequence ID" value="OHX65478.1"/>
    <property type="molecule type" value="Genomic_DNA"/>
</dbReference>
<evidence type="ECO:0000313" key="2">
    <source>
        <dbReference type="EMBL" id="OHX65478.1"/>
    </source>
</evidence>
<accession>A0A1S1YWV1</accession>
<name>A0A1S1YWV1_FLAPC</name>
<keyword evidence="3" id="KW-1185">Reference proteome</keyword>
<organism evidence="2 3">
    <name type="scientific">Flammeovirga pacifica</name>
    <dbReference type="NCBI Taxonomy" id="915059"/>
    <lineage>
        <taxon>Bacteria</taxon>
        <taxon>Pseudomonadati</taxon>
        <taxon>Bacteroidota</taxon>
        <taxon>Cytophagia</taxon>
        <taxon>Cytophagales</taxon>
        <taxon>Flammeovirgaceae</taxon>
        <taxon>Flammeovirga</taxon>
    </lineage>
</organism>
<keyword evidence="1" id="KW-1133">Transmembrane helix</keyword>
<gene>
    <name evidence="2" type="ORF">NH26_03500</name>
</gene>
<keyword evidence="1" id="KW-0472">Membrane</keyword>
<proteinExistence type="predicted"/>
<evidence type="ECO:0000256" key="1">
    <source>
        <dbReference type="SAM" id="Phobius"/>
    </source>
</evidence>
<sequence>MNFNPIKLIQENFWPSLRKDQVYPLFNEERNTLPEEKKIVLKKEVDRFSKNFKRTRRLLLISNIILYTTGFQYWWLFALGSLGYTFIKSQNLKSLPSYLKKHSPKVKSLFGNIYKYKVQRQLKYDPVTLSIDDIQIGFLADYRTRTYQVIDHQERSLGDDYYEEKFSILEAATLDQSDFNEMVIFKDNINSTPEIYVGQKVNIFRIKDNLDTEIKLRGKANNTYEFYHQPYYLEYGKNGFIYSFKTKKVIGTLKKWFYLNETRDKFLSIYQIDTNEFEAYSGEIVSDSYFTDILPRK</sequence>
<protein>
    <recommendedName>
        <fullName evidence="4">DUF4178 domain-containing protein</fullName>
    </recommendedName>
</protein>
<keyword evidence="1" id="KW-0812">Transmembrane</keyword>